<feature type="transmembrane region" description="Helical" evidence="2">
    <location>
        <begin position="34"/>
        <end position="57"/>
    </location>
</feature>
<dbReference type="OrthoDB" id="10346467at2759"/>
<accession>A0A0L8HXR7</accession>
<name>A0A0L8HXR7_OCTBM</name>
<evidence type="ECO:0000256" key="2">
    <source>
        <dbReference type="SAM" id="Phobius"/>
    </source>
</evidence>
<dbReference type="EMBL" id="KQ417055">
    <property type="protein sequence ID" value="KOF94002.1"/>
    <property type="molecule type" value="Genomic_DNA"/>
</dbReference>
<organism evidence="3">
    <name type="scientific">Octopus bimaculoides</name>
    <name type="common">California two-spotted octopus</name>
    <dbReference type="NCBI Taxonomy" id="37653"/>
    <lineage>
        <taxon>Eukaryota</taxon>
        <taxon>Metazoa</taxon>
        <taxon>Spiralia</taxon>
        <taxon>Lophotrochozoa</taxon>
        <taxon>Mollusca</taxon>
        <taxon>Cephalopoda</taxon>
        <taxon>Coleoidea</taxon>
        <taxon>Octopodiformes</taxon>
        <taxon>Octopoda</taxon>
        <taxon>Incirrata</taxon>
        <taxon>Octopodidae</taxon>
        <taxon>Octopus</taxon>
    </lineage>
</organism>
<feature type="compositionally biased region" description="Acidic residues" evidence="1">
    <location>
        <begin position="185"/>
        <end position="196"/>
    </location>
</feature>
<keyword evidence="2" id="KW-0472">Membrane</keyword>
<keyword evidence="2" id="KW-1133">Transmembrane helix</keyword>
<sequence>MKRVLNAEKFENFAVERVKESEPFVTVDNKEKNFIVFITVIVVLVFILTITMILFYASNRRYTRKLRAAKTTTNPSDEIAEDAFPGTNLFSDGQINPLYNNFDENDMGSPLPDKESLYSDTNNEFDGMYHKNINAVPNNLYNFDGDTAFPMPADNSKLDLDSVIKERDAEMNKINNNSTVLYGNSEDEPEVEATEV</sequence>
<dbReference type="KEGG" id="obi:106867972"/>
<reference evidence="3" key="1">
    <citation type="submission" date="2015-07" db="EMBL/GenBank/DDBJ databases">
        <title>MeaNS - Measles Nucleotide Surveillance Program.</title>
        <authorList>
            <person name="Tran T."/>
            <person name="Druce J."/>
        </authorList>
    </citation>
    <scope>NUCLEOTIDE SEQUENCE</scope>
    <source>
        <strain evidence="3">UCB-OBI-ISO-001</strain>
        <tissue evidence="3">Gonad</tissue>
    </source>
</reference>
<gene>
    <name evidence="3" type="ORF">OCBIM_22003044mg</name>
</gene>
<keyword evidence="2" id="KW-0812">Transmembrane</keyword>
<feature type="region of interest" description="Disordered" evidence="1">
    <location>
        <begin position="177"/>
        <end position="196"/>
    </location>
</feature>
<evidence type="ECO:0000313" key="3">
    <source>
        <dbReference type="EMBL" id="KOF94002.1"/>
    </source>
</evidence>
<protein>
    <submittedName>
        <fullName evidence="3">Uncharacterized protein</fullName>
    </submittedName>
</protein>
<proteinExistence type="predicted"/>
<dbReference type="AlphaFoldDB" id="A0A0L8HXR7"/>
<evidence type="ECO:0000256" key="1">
    <source>
        <dbReference type="SAM" id="MobiDB-lite"/>
    </source>
</evidence>